<protein>
    <submittedName>
        <fullName evidence="3">Plasmid replication region DNA-binding N-term</fullName>
    </submittedName>
</protein>
<dbReference type="AlphaFoldDB" id="A0A2S9GZY9"/>
<dbReference type="Proteomes" id="UP000237839">
    <property type="component" value="Unassembled WGS sequence"/>
</dbReference>
<dbReference type="InterPro" id="IPR021104">
    <property type="entry name" value="KfrA_DNA-bd_N"/>
</dbReference>
<dbReference type="Pfam" id="PF11740">
    <property type="entry name" value="KfrA_N"/>
    <property type="match status" value="1"/>
</dbReference>
<name>A0A2S9GZY9_9BURK</name>
<gene>
    <name evidence="3" type="ORF">S2091_2272</name>
</gene>
<evidence type="ECO:0000313" key="3">
    <source>
        <dbReference type="EMBL" id="PRC93186.1"/>
    </source>
</evidence>
<reference evidence="3 4" key="1">
    <citation type="submission" date="2018-02" db="EMBL/GenBank/DDBJ databases">
        <title>Solimicrobium silvestre gen. nov., sp. nov., isolated from alpine forest soil.</title>
        <authorList>
            <person name="Margesin R."/>
            <person name="Albuquerque L."/>
            <person name="Zhang D.-C."/>
            <person name="Froufe H.J.C."/>
            <person name="Severino R."/>
            <person name="Roxo I."/>
            <person name="Egas C."/>
            <person name="Da Costa M.S."/>
        </authorList>
    </citation>
    <scope>NUCLEOTIDE SEQUENCE [LARGE SCALE GENOMIC DNA]</scope>
    <source>
        <strain evidence="3 4">S20-91</strain>
    </source>
</reference>
<evidence type="ECO:0000256" key="1">
    <source>
        <dbReference type="SAM" id="Coils"/>
    </source>
</evidence>
<keyword evidence="4" id="KW-1185">Reference proteome</keyword>
<feature type="coiled-coil region" evidence="1">
    <location>
        <begin position="116"/>
        <end position="274"/>
    </location>
</feature>
<feature type="coiled-coil region" evidence="1">
    <location>
        <begin position="310"/>
        <end position="344"/>
    </location>
</feature>
<proteinExistence type="predicted"/>
<evidence type="ECO:0000259" key="2">
    <source>
        <dbReference type="Pfam" id="PF11740"/>
    </source>
</evidence>
<organism evidence="3 4">
    <name type="scientific">Solimicrobium silvestre</name>
    <dbReference type="NCBI Taxonomy" id="2099400"/>
    <lineage>
        <taxon>Bacteria</taxon>
        <taxon>Pseudomonadati</taxon>
        <taxon>Pseudomonadota</taxon>
        <taxon>Betaproteobacteria</taxon>
        <taxon>Burkholderiales</taxon>
        <taxon>Oxalobacteraceae</taxon>
        <taxon>Solimicrobium</taxon>
    </lineage>
</organism>
<comment type="caution">
    <text evidence="3">The sequence shown here is derived from an EMBL/GenBank/DDBJ whole genome shotgun (WGS) entry which is preliminary data.</text>
</comment>
<feature type="domain" description="KfrA N-terminal DNA-binding" evidence="2">
    <location>
        <begin position="32"/>
        <end position="142"/>
    </location>
</feature>
<keyword evidence="3" id="KW-0238">DNA-binding</keyword>
<dbReference type="OrthoDB" id="9178680at2"/>
<sequence>METSIANEKQLLADIELLREQFQQTQELYREVCALLFFRYGITPTANKLYQLVRKGSMSAPAEALGKFWEDMREKSRVRIEHPDLPDALKTAAGELTATLWVSAQTLANDSLATYRSEAQAQVTEAKATAETAETESRITREALEKAEGELNAAHNRISVLNQDLAAAMATNASLELQLHQSRTDNLAQQQLLVDARRDFTAELEKLRAAAQLADERVRASEIRALLEIDRERSTSSKLQKDLDTTRTTAAQLNERMQSEITNLQAQLGDIRQNTGIVEGKLQSALAGRDVIANDLKIAQVQLADIGTQLSDARNDSENWRRNAEDLQRAITELKNETPKLTRAFRRVKAE</sequence>
<keyword evidence="1" id="KW-0175">Coiled coil</keyword>
<accession>A0A2S9GZY9</accession>
<dbReference type="GO" id="GO:0003677">
    <property type="term" value="F:DNA binding"/>
    <property type="evidence" value="ECO:0007669"/>
    <property type="project" value="UniProtKB-KW"/>
</dbReference>
<dbReference type="RefSeq" id="WP_105531915.1">
    <property type="nucleotide sequence ID" value="NZ_PUGF01000009.1"/>
</dbReference>
<evidence type="ECO:0000313" key="4">
    <source>
        <dbReference type="Proteomes" id="UP000237839"/>
    </source>
</evidence>
<dbReference type="EMBL" id="PUGF01000009">
    <property type="protein sequence ID" value="PRC93186.1"/>
    <property type="molecule type" value="Genomic_DNA"/>
</dbReference>